<evidence type="ECO:0000313" key="7">
    <source>
        <dbReference type="Proteomes" id="UP001457282"/>
    </source>
</evidence>
<dbReference type="EMBL" id="JBEDUW010000005">
    <property type="protein sequence ID" value="KAK9926524.1"/>
    <property type="molecule type" value="Genomic_DNA"/>
</dbReference>
<evidence type="ECO:0000256" key="3">
    <source>
        <dbReference type="ARBA" id="ARBA00023125"/>
    </source>
</evidence>
<dbReference type="InterPro" id="IPR015300">
    <property type="entry name" value="DNA-bd_pseudobarrel_sf"/>
</dbReference>
<keyword evidence="3" id="KW-0238">DNA-binding</keyword>
<keyword evidence="2" id="KW-0805">Transcription regulation</keyword>
<keyword evidence="7" id="KW-1185">Reference proteome</keyword>
<reference evidence="6 7" key="1">
    <citation type="journal article" date="2023" name="G3 (Bethesda)">
        <title>A chromosome-length genome assembly and annotation of blackberry (Rubus argutus, cv. 'Hillquist').</title>
        <authorList>
            <person name="Bruna T."/>
            <person name="Aryal R."/>
            <person name="Dudchenko O."/>
            <person name="Sargent D.J."/>
            <person name="Mead D."/>
            <person name="Buti M."/>
            <person name="Cavallini A."/>
            <person name="Hytonen T."/>
            <person name="Andres J."/>
            <person name="Pham M."/>
            <person name="Weisz D."/>
            <person name="Mascagni F."/>
            <person name="Usai G."/>
            <person name="Natali L."/>
            <person name="Bassil N."/>
            <person name="Fernandez G.E."/>
            <person name="Lomsadze A."/>
            <person name="Armour M."/>
            <person name="Olukolu B."/>
            <person name="Poorten T."/>
            <person name="Britton C."/>
            <person name="Davik J."/>
            <person name="Ashrafi H."/>
            <person name="Aiden E.L."/>
            <person name="Borodovsky M."/>
            <person name="Worthington M."/>
        </authorList>
    </citation>
    <scope>NUCLEOTIDE SEQUENCE [LARGE SCALE GENOMIC DNA]</scope>
    <source>
        <strain evidence="6">PI 553951</strain>
    </source>
</reference>
<organism evidence="6 7">
    <name type="scientific">Rubus argutus</name>
    <name type="common">Southern blackberry</name>
    <dbReference type="NCBI Taxonomy" id="59490"/>
    <lineage>
        <taxon>Eukaryota</taxon>
        <taxon>Viridiplantae</taxon>
        <taxon>Streptophyta</taxon>
        <taxon>Embryophyta</taxon>
        <taxon>Tracheophyta</taxon>
        <taxon>Spermatophyta</taxon>
        <taxon>Magnoliopsida</taxon>
        <taxon>eudicotyledons</taxon>
        <taxon>Gunneridae</taxon>
        <taxon>Pentapetalae</taxon>
        <taxon>rosids</taxon>
        <taxon>fabids</taxon>
        <taxon>Rosales</taxon>
        <taxon>Rosaceae</taxon>
        <taxon>Rosoideae</taxon>
        <taxon>Rosoideae incertae sedis</taxon>
        <taxon>Rubus</taxon>
    </lineage>
</organism>
<dbReference type="SUPFAM" id="SSF101936">
    <property type="entry name" value="DNA-binding pseudobarrel domain"/>
    <property type="match status" value="1"/>
</dbReference>
<comment type="caution">
    <text evidence="6">The sequence shown here is derived from an EMBL/GenBank/DDBJ whole genome shotgun (WGS) entry which is preliminary data.</text>
</comment>
<dbReference type="GO" id="GO:0005634">
    <property type="term" value="C:nucleus"/>
    <property type="evidence" value="ECO:0007669"/>
    <property type="project" value="UniProtKB-SubCell"/>
</dbReference>
<dbReference type="GO" id="GO:0003677">
    <property type="term" value="F:DNA binding"/>
    <property type="evidence" value="ECO:0007669"/>
    <property type="project" value="UniProtKB-KW"/>
</dbReference>
<keyword evidence="4" id="KW-0804">Transcription</keyword>
<dbReference type="Proteomes" id="UP001457282">
    <property type="component" value="Unassembled WGS sequence"/>
</dbReference>
<sequence>MEYMIEKFMTKWPKAGMKEVQVIGDLPPLSVSEICSDKLALPQSWSYSVPCNRREISVWFYRPSLKVCELELKRCEDGHLELTSGWRDVVHKENFKVGEVVTLWSFKDAKNRLWLAMHYKVKEFIEGSMNY</sequence>
<dbReference type="AlphaFoldDB" id="A0AAW1WR50"/>
<dbReference type="Gene3D" id="2.40.330.10">
    <property type="entry name" value="DNA-binding pseudobarrel domain"/>
    <property type="match status" value="1"/>
</dbReference>
<evidence type="ECO:0000256" key="4">
    <source>
        <dbReference type="ARBA" id="ARBA00023163"/>
    </source>
</evidence>
<gene>
    <name evidence="6" type="ORF">M0R45_023751</name>
</gene>
<keyword evidence="5" id="KW-0539">Nucleus</keyword>
<protein>
    <recommendedName>
        <fullName evidence="8">TF-B3 domain-containing protein</fullName>
    </recommendedName>
</protein>
<evidence type="ECO:0000256" key="5">
    <source>
        <dbReference type="ARBA" id="ARBA00023242"/>
    </source>
</evidence>
<name>A0AAW1WR50_RUBAR</name>
<accession>A0AAW1WR50</accession>
<proteinExistence type="predicted"/>
<comment type="subcellular location">
    <subcellularLocation>
        <location evidence="1">Nucleus</location>
    </subcellularLocation>
</comment>
<evidence type="ECO:0000256" key="1">
    <source>
        <dbReference type="ARBA" id="ARBA00004123"/>
    </source>
</evidence>
<evidence type="ECO:0000313" key="6">
    <source>
        <dbReference type="EMBL" id="KAK9926524.1"/>
    </source>
</evidence>
<evidence type="ECO:0000256" key="2">
    <source>
        <dbReference type="ARBA" id="ARBA00023015"/>
    </source>
</evidence>
<evidence type="ECO:0008006" key="8">
    <source>
        <dbReference type="Google" id="ProtNLM"/>
    </source>
</evidence>